<keyword evidence="3" id="KW-1185">Reference proteome</keyword>
<feature type="chain" id="PRO_5040774377" evidence="1">
    <location>
        <begin position="16"/>
        <end position="421"/>
    </location>
</feature>
<name>A0A9W9FDZ3_9EURO</name>
<dbReference type="Proteomes" id="UP001149074">
    <property type="component" value="Unassembled WGS sequence"/>
</dbReference>
<dbReference type="GeneID" id="81356868"/>
<proteinExistence type="predicted"/>
<protein>
    <submittedName>
        <fullName evidence="2">Uncharacterized protein</fullName>
    </submittedName>
</protein>
<dbReference type="AlphaFoldDB" id="A0A9W9FDZ3"/>
<keyword evidence="1" id="KW-0732">Signal</keyword>
<feature type="signal peptide" evidence="1">
    <location>
        <begin position="1"/>
        <end position="15"/>
    </location>
</feature>
<gene>
    <name evidence="2" type="ORF">N7532_005395</name>
</gene>
<dbReference type="RefSeq" id="XP_056474048.1">
    <property type="nucleotide sequence ID" value="XM_056617889.1"/>
</dbReference>
<evidence type="ECO:0000313" key="2">
    <source>
        <dbReference type="EMBL" id="KAJ5098394.1"/>
    </source>
</evidence>
<sequence length="421" mass="45695">MASLLFTLLFGLAAGQEEATNYYYGPTTGPQASAVSCNAEWVEYAGRSEGLWSLGSTSTSTSLGSYATSEGACRTSISLEAWSDTHTGSLTTLCDGIPRALGPRETATQYYPGTGPCITGYRTFTNTETFYREPSSTPQCTLQTSECIPIWQTWSSLSSSWRDSIVTSVPGDTNSPIRPADCPQTSREYPEENPCSNCHFLPATATLFYWPTTTADGDLCLQNGTTVPASGLSTAVVNGATFTSPSIYVSFTSIYAWSNRRGHAGYQCGVDHSNVVISVNPKTVSSVRHHRNAKYPTIGTAYPFNFAELMPQEIGNYTQSLIPWPQFRGGQQCPLADVNTCSIIRDNYTPWLLLPEEVRGVDPSWTVCDRDWYIPPVTMVALDRETITVTSTPEPTEQFLAAAVPEAALAAATPEATSRGW</sequence>
<dbReference type="EMBL" id="JAPQKI010000005">
    <property type="protein sequence ID" value="KAJ5098394.1"/>
    <property type="molecule type" value="Genomic_DNA"/>
</dbReference>
<evidence type="ECO:0000256" key="1">
    <source>
        <dbReference type="SAM" id="SignalP"/>
    </source>
</evidence>
<dbReference type="OrthoDB" id="3944128at2759"/>
<evidence type="ECO:0000313" key="3">
    <source>
        <dbReference type="Proteomes" id="UP001149074"/>
    </source>
</evidence>
<reference evidence="2" key="1">
    <citation type="submission" date="2022-11" db="EMBL/GenBank/DDBJ databases">
        <authorList>
            <person name="Petersen C."/>
        </authorList>
    </citation>
    <scope>NUCLEOTIDE SEQUENCE</scope>
    <source>
        <strain evidence="2">IBT 30761</strain>
    </source>
</reference>
<comment type="caution">
    <text evidence="2">The sequence shown here is derived from an EMBL/GenBank/DDBJ whole genome shotgun (WGS) entry which is preliminary data.</text>
</comment>
<accession>A0A9W9FDZ3</accession>
<reference evidence="2" key="2">
    <citation type="journal article" date="2023" name="IMA Fungus">
        <title>Comparative genomic study of the Penicillium genus elucidates a diverse pangenome and 15 lateral gene transfer events.</title>
        <authorList>
            <person name="Petersen C."/>
            <person name="Sorensen T."/>
            <person name="Nielsen M.R."/>
            <person name="Sondergaard T.E."/>
            <person name="Sorensen J.L."/>
            <person name="Fitzpatrick D.A."/>
            <person name="Frisvad J.C."/>
            <person name="Nielsen K.L."/>
        </authorList>
    </citation>
    <scope>NUCLEOTIDE SEQUENCE</scope>
    <source>
        <strain evidence="2">IBT 30761</strain>
    </source>
</reference>
<organism evidence="2 3">
    <name type="scientific">Penicillium argentinense</name>
    <dbReference type="NCBI Taxonomy" id="1131581"/>
    <lineage>
        <taxon>Eukaryota</taxon>
        <taxon>Fungi</taxon>
        <taxon>Dikarya</taxon>
        <taxon>Ascomycota</taxon>
        <taxon>Pezizomycotina</taxon>
        <taxon>Eurotiomycetes</taxon>
        <taxon>Eurotiomycetidae</taxon>
        <taxon>Eurotiales</taxon>
        <taxon>Aspergillaceae</taxon>
        <taxon>Penicillium</taxon>
    </lineage>
</organism>